<gene>
    <name evidence="1" type="ORF">QE152_g18996</name>
</gene>
<evidence type="ECO:0000313" key="1">
    <source>
        <dbReference type="EMBL" id="KAK9727809.1"/>
    </source>
</evidence>
<organism evidence="1 2">
    <name type="scientific">Popillia japonica</name>
    <name type="common">Japanese beetle</name>
    <dbReference type="NCBI Taxonomy" id="7064"/>
    <lineage>
        <taxon>Eukaryota</taxon>
        <taxon>Metazoa</taxon>
        <taxon>Ecdysozoa</taxon>
        <taxon>Arthropoda</taxon>
        <taxon>Hexapoda</taxon>
        <taxon>Insecta</taxon>
        <taxon>Pterygota</taxon>
        <taxon>Neoptera</taxon>
        <taxon>Endopterygota</taxon>
        <taxon>Coleoptera</taxon>
        <taxon>Polyphaga</taxon>
        <taxon>Scarabaeiformia</taxon>
        <taxon>Scarabaeidae</taxon>
        <taxon>Rutelinae</taxon>
        <taxon>Popillia</taxon>
    </lineage>
</organism>
<name>A0AAW1L4Y3_POPJA</name>
<accession>A0AAW1L4Y3</accession>
<dbReference type="EMBL" id="JASPKY010000175">
    <property type="protein sequence ID" value="KAK9727809.1"/>
    <property type="molecule type" value="Genomic_DNA"/>
</dbReference>
<protein>
    <submittedName>
        <fullName evidence="1">Uncharacterized protein</fullName>
    </submittedName>
</protein>
<dbReference type="Proteomes" id="UP001458880">
    <property type="component" value="Unassembled WGS sequence"/>
</dbReference>
<sequence length="117" mass="13438">MPLSAVREQASKALSVKEFGSYKAKVNPDILTQKKVGSKEENGRGLDHFCKECFSKNFKEKVGSSKARYFNEKRSYLKENGWKNGLEVGYFYKEGFSKNFKDYLGYQPAFLARKGVR</sequence>
<proteinExistence type="predicted"/>
<evidence type="ECO:0000313" key="2">
    <source>
        <dbReference type="Proteomes" id="UP001458880"/>
    </source>
</evidence>
<comment type="caution">
    <text evidence="1">The sequence shown here is derived from an EMBL/GenBank/DDBJ whole genome shotgun (WGS) entry which is preliminary data.</text>
</comment>
<dbReference type="AlphaFoldDB" id="A0AAW1L4Y3"/>
<reference evidence="1 2" key="1">
    <citation type="journal article" date="2024" name="BMC Genomics">
        <title>De novo assembly and annotation of Popillia japonica's genome with initial clues to its potential as an invasive pest.</title>
        <authorList>
            <person name="Cucini C."/>
            <person name="Boschi S."/>
            <person name="Funari R."/>
            <person name="Cardaioli E."/>
            <person name="Iannotti N."/>
            <person name="Marturano G."/>
            <person name="Paoli F."/>
            <person name="Bruttini M."/>
            <person name="Carapelli A."/>
            <person name="Frati F."/>
            <person name="Nardi F."/>
        </authorList>
    </citation>
    <scope>NUCLEOTIDE SEQUENCE [LARGE SCALE GENOMIC DNA]</scope>
    <source>
        <strain evidence="1">DMR45628</strain>
    </source>
</reference>
<keyword evidence="2" id="KW-1185">Reference proteome</keyword>